<keyword evidence="6" id="KW-1185">Reference proteome</keyword>
<accession>A0ABM7VLL9</accession>
<organism evidence="5 6">
    <name type="scientific">Persicobacter psychrovividus</name>
    <dbReference type="NCBI Taxonomy" id="387638"/>
    <lineage>
        <taxon>Bacteria</taxon>
        <taxon>Pseudomonadati</taxon>
        <taxon>Bacteroidota</taxon>
        <taxon>Cytophagia</taxon>
        <taxon>Cytophagales</taxon>
        <taxon>Persicobacteraceae</taxon>
        <taxon>Persicobacter</taxon>
    </lineage>
</organism>
<dbReference type="PANTHER" id="PTHR12872:SF1">
    <property type="entry name" value="ALPHA-N-ACETYLGLUCOSAMINIDASE"/>
    <property type="match status" value="1"/>
</dbReference>
<dbReference type="Pfam" id="PF05089">
    <property type="entry name" value="NAGLU"/>
    <property type="match status" value="1"/>
</dbReference>
<geneLocation type="plasmid" evidence="5 6">
    <name>pPP4</name>
</geneLocation>
<dbReference type="Pfam" id="PF12972">
    <property type="entry name" value="NAGLU_C"/>
    <property type="match status" value="1"/>
</dbReference>
<dbReference type="InterPro" id="IPR007781">
    <property type="entry name" value="NAGLU"/>
</dbReference>
<dbReference type="PROSITE" id="PS51257">
    <property type="entry name" value="PROKAR_LIPOPROTEIN"/>
    <property type="match status" value="1"/>
</dbReference>
<dbReference type="InterPro" id="IPR024733">
    <property type="entry name" value="NAGLU_tim-barrel"/>
</dbReference>
<feature type="domain" description="Alpha-N-acetylglucosaminidase N-terminal" evidence="3">
    <location>
        <begin position="29"/>
        <end position="110"/>
    </location>
</feature>
<evidence type="ECO:0000259" key="4">
    <source>
        <dbReference type="Pfam" id="PF12972"/>
    </source>
</evidence>
<protein>
    <submittedName>
        <fullName evidence="5">Alpha-N-acetylglucosaminidase</fullName>
    </submittedName>
</protein>
<evidence type="ECO:0000259" key="3">
    <source>
        <dbReference type="Pfam" id="PF12971"/>
    </source>
</evidence>
<name>A0ABM7VLL9_9BACT</name>
<dbReference type="InterPro" id="IPR024732">
    <property type="entry name" value="NAGLU_C"/>
</dbReference>
<dbReference type="InterPro" id="IPR024240">
    <property type="entry name" value="NAGLU_N"/>
</dbReference>
<evidence type="ECO:0000313" key="6">
    <source>
        <dbReference type="Proteomes" id="UP001354989"/>
    </source>
</evidence>
<evidence type="ECO:0000313" key="5">
    <source>
        <dbReference type="EMBL" id="BDD01891.1"/>
    </source>
</evidence>
<dbReference type="Proteomes" id="UP001354989">
    <property type="component" value="Plasmid pPP4"/>
</dbReference>
<proteinExistence type="predicted"/>
<gene>
    <name evidence="5" type="ORF">PEPS_41710</name>
</gene>
<dbReference type="InterPro" id="IPR029018">
    <property type="entry name" value="Hex-like_dom2"/>
</dbReference>
<keyword evidence="5" id="KW-0614">Plasmid</keyword>
<reference evidence="5 6" key="1">
    <citation type="submission" date="2021-12" db="EMBL/GenBank/DDBJ databases">
        <title>Genome sequencing of bacteria with rrn-lacking chromosome and rrn-plasmid.</title>
        <authorList>
            <person name="Anda M."/>
            <person name="Iwasaki W."/>
        </authorList>
    </citation>
    <scope>NUCLEOTIDE SEQUENCE [LARGE SCALE GENOMIC DNA]</scope>
    <source>
        <strain evidence="5 6">NBRC 101262</strain>
        <plasmid evidence="5 6">pPP4</plasmid>
    </source>
</reference>
<dbReference type="EMBL" id="AP025296">
    <property type="protein sequence ID" value="BDD01891.1"/>
    <property type="molecule type" value="Genomic_DNA"/>
</dbReference>
<dbReference type="Pfam" id="PF12971">
    <property type="entry name" value="NAGLU_N"/>
    <property type="match status" value="1"/>
</dbReference>
<dbReference type="Gene3D" id="3.20.20.80">
    <property type="entry name" value="Glycosidases"/>
    <property type="match status" value="1"/>
</dbReference>
<sequence>MRYLSFILICTLLLSCSPRENTSTDFPQVKALIQRQLPEWQQAFILKKVKPENPDTFGEFTISTTAENKVLISATDPVAASKGFYHYVKYVMHGHIGRMGRQIPAVEKLPSLAAPIFHASKMRHRYYLNYCTFNYSMAFWKWEDWQQELDWMAMQGINLVLAINGTEAVWQSTLRQLNFTEEEINAFIPGPAYTAWWLMDNIEGWQGPLSQEYIDQQALLQEKIIQQLDAFQMEPILPAFYGMVPNSMIDKFPTHAFHRDGMWGGLNRPAFLMPTDSLFGKVADIFYQEQEKRFGKAHFYSGDPFHEGGKKIDDMAAAAAAISAAMQKHQTDATWVLQCWQESPTDELLQGIDPSRSLLLDLFGEKEPAYCQRAVFQSFPFLWCNVNNFGNNTYQFAQMDSMSLVPHQLQNNRNFPNFQGIGLAMEGSYNDPMPYEFFYENAWSEEPLKPSDWLAQYAFSRYGRNAVALSSAWQQLYESVYSSAERFENIMCARPDLSASRATAWGPEGAPKYSQDLLKAALKNMLSEQGQADLPLTYHIDLAMTFRQYISGEGYRLLREISALYEQGKIASAQEKSLEFLALFDLLDQTVRHIPHHSLYEWQNKAIQASTNRSEAKIFLRNAQQLITLWSNEQGAEYLHDYAYREWSGMLDGFYKKRWELYFAWLWEKEKQPDLPAPNFYQWEKSWVEKAEVIPPEEPTAITTIVASYLGQSNS</sequence>
<dbReference type="Gene3D" id="1.20.120.670">
    <property type="entry name" value="N-acetyl-b-d-glucoasminidase"/>
    <property type="match status" value="1"/>
</dbReference>
<dbReference type="PANTHER" id="PTHR12872">
    <property type="entry name" value="ALPHA-N-ACETYLGLUCOSAMINIDASE"/>
    <property type="match status" value="1"/>
</dbReference>
<evidence type="ECO:0000256" key="1">
    <source>
        <dbReference type="ARBA" id="ARBA00022801"/>
    </source>
</evidence>
<dbReference type="Gene3D" id="3.30.379.10">
    <property type="entry name" value="Chitobiase/beta-hexosaminidase domain 2-like"/>
    <property type="match status" value="1"/>
</dbReference>
<dbReference type="RefSeq" id="WP_338399093.1">
    <property type="nucleotide sequence ID" value="NZ_AP025296.1"/>
</dbReference>
<feature type="domain" description="Alpha-N-acetylglucosaminidase tim-barrel" evidence="2">
    <location>
        <begin position="125"/>
        <end position="444"/>
    </location>
</feature>
<evidence type="ECO:0000259" key="2">
    <source>
        <dbReference type="Pfam" id="PF05089"/>
    </source>
</evidence>
<keyword evidence="1" id="KW-0378">Hydrolase</keyword>
<feature type="domain" description="Alpha-N-acetylglucosaminidase C-terminal" evidence="4">
    <location>
        <begin position="453"/>
        <end position="698"/>
    </location>
</feature>